<organism evidence="1 2">
    <name type="scientific">Pontibacillus chungwhensis</name>
    <dbReference type="NCBI Taxonomy" id="265426"/>
    <lineage>
        <taxon>Bacteria</taxon>
        <taxon>Bacillati</taxon>
        <taxon>Bacillota</taxon>
        <taxon>Bacilli</taxon>
        <taxon>Bacillales</taxon>
        <taxon>Bacillaceae</taxon>
        <taxon>Pontibacillus</taxon>
    </lineage>
</organism>
<accession>A0ABY8UVS5</accession>
<dbReference type="Proteomes" id="UP001236652">
    <property type="component" value="Chromosome"/>
</dbReference>
<evidence type="ECO:0000313" key="2">
    <source>
        <dbReference type="Proteomes" id="UP001236652"/>
    </source>
</evidence>
<dbReference type="EMBL" id="CP126446">
    <property type="protein sequence ID" value="WIF97776.1"/>
    <property type="molecule type" value="Genomic_DNA"/>
</dbReference>
<dbReference type="RefSeq" id="WP_231417839.1">
    <property type="nucleotide sequence ID" value="NZ_CP126446.1"/>
</dbReference>
<reference evidence="1 2" key="1">
    <citation type="submission" date="2023-05" db="EMBL/GenBank/DDBJ databases">
        <title>Comparative genomics reveals the evidence of polycyclic aromatic hydrocarbons degradation in moderately halophilic genus Pontibacillus.</title>
        <authorList>
            <person name="Yang H."/>
            <person name="Qian Z."/>
        </authorList>
    </citation>
    <scope>NUCLEOTIDE SEQUENCE [LARGE SCALE GENOMIC DNA]</scope>
    <source>
        <strain evidence="2">HN14</strain>
    </source>
</reference>
<name>A0ABY8UVS5_9BACI</name>
<protein>
    <submittedName>
        <fullName evidence="1">Uncharacterized protein</fullName>
    </submittedName>
</protein>
<proteinExistence type="predicted"/>
<evidence type="ECO:0000313" key="1">
    <source>
        <dbReference type="EMBL" id="WIF97776.1"/>
    </source>
</evidence>
<gene>
    <name evidence="1" type="ORF">QNI29_18940</name>
</gene>
<sequence length="50" mass="5699">MKKDNPNWISKMKNTSAIIVSLGISYKKVMPLIDVLATVTVIKDFISWFL</sequence>
<keyword evidence="2" id="KW-1185">Reference proteome</keyword>